<dbReference type="InterPro" id="IPR004046">
    <property type="entry name" value="GST_C"/>
</dbReference>
<dbReference type="PROSITE" id="PS50405">
    <property type="entry name" value="GST_CTER"/>
    <property type="match status" value="1"/>
</dbReference>
<dbReference type="InterPro" id="IPR004045">
    <property type="entry name" value="Glutathione_S-Trfase_N"/>
</dbReference>
<dbReference type="RefSeq" id="WP_066175887.1">
    <property type="nucleotide sequence ID" value="NZ_LQZT01000004.1"/>
</dbReference>
<dbReference type="PROSITE" id="PS50404">
    <property type="entry name" value="GST_NTER"/>
    <property type="match status" value="1"/>
</dbReference>
<sequence>MSDPQAPADPGLPVLIGADYSVYTRICRLALRLKGVPHAFEQLDVFGPGGADKARAAGQPFGRIPVLRHGALRLYETLAITRYVDEAFDGPPLQPSSPPDRARMNQIVSIVDTGVYPAIVWGLHVPVSEGREPAAGSMARAQTVLDALEALAGAPWLMGPRPTLADCYLAGAMGYVLESPAAPAVTQSCPRLAAWWSHAEARLPLTREGYGVHPER</sequence>
<dbReference type="GO" id="GO:0005737">
    <property type="term" value="C:cytoplasm"/>
    <property type="evidence" value="ECO:0007669"/>
    <property type="project" value="TreeGrafter"/>
</dbReference>
<evidence type="ECO:0000313" key="3">
    <source>
        <dbReference type="EMBL" id="OCW58754.1"/>
    </source>
</evidence>
<name>A0A1C1YYW2_9HYPH</name>
<evidence type="ECO:0000259" key="2">
    <source>
        <dbReference type="PROSITE" id="PS50405"/>
    </source>
</evidence>
<dbReference type="SFLD" id="SFLDG00358">
    <property type="entry name" value="Main_(cytGST)"/>
    <property type="match status" value="1"/>
</dbReference>
<dbReference type="Gene3D" id="3.40.30.10">
    <property type="entry name" value="Glutaredoxin"/>
    <property type="match status" value="1"/>
</dbReference>
<dbReference type="InterPro" id="IPR036249">
    <property type="entry name" value="Thioredoxin-like_sf"/>
</dbReference>
<dbReference type="SUPFAM" id="SSF52833">
    <property type="entry name" value="Thioredoxin-like"/>
    <property type="match status" value="1"/>
</dbReference>
<comment type="caution">
    <text evidence="3">The sequence shown here is derived from an EMBL/GenBank/DDBJ whole genome shotgun (WGS) entry which is preliminary data.</text>
</comment>
<evidence type="ECO:0000259" key="1">
    <source>
        <dbReference type="PROSITE" id="PS50404"/>
    </source>
</evidence>
<dbReference type="SFLD" id="SFLDS00019">
    <property type="entry name" value="Glutathione_Transferase_(cytos"/>
    <property type="match status" value="1"/>
</dbReference>
<dbReference type="EMBL" id="LQZT01000004">
    <property type="protein sequence ID" value="OCW58754.1"/>
    <property type="molecule type" value="Genomic_DNA"/>
</dbReference>
<evidence type="ECO:0008006" key="5">
    <source>
        <dbReference type="Google" id="ProtNLM"/>
    </source>
</evidence>
<gene>
    <name evidence="3" type="ORF">AWJ14_00570</name>
</gene>
<proteinExistence type="predicted"/>
<dbReference type="PANTHER" id="PTHR43968">
    <property type="match status" value="1"/>
</dbReference>
<dbReference type="Proteomes" id="UP000094795">
    <property type="component" value="Unassembled WGS sequence"/>
</dbReference>
<dbReference type="Pfam" id="PF13417">
    <property type="entry name" value="GST_N_3"/>
    <property type="match status" value="1"/>
</dbReference>
<dbReference type="PANTHER" id="PTHR43968:SF6">
    <property type="entry name" value="GLUTATHIONE S-TRANSFERASE OMEGA"/>
    <property type="match status" value="1"/>
</dbReference>
<dbReference type="Gene3D" id="1.20.1050.10">
    <property type="match status" value="1"/>
</dbReference>
<organism evidence="3 4">
    <name type="scientific">Hoeflea olei</name>
    <dbReference type="NCBI Taxonomy" id="1480615"/>
    <lineage>
        <taxon>Bacteria</taxon>
        <taxon>Pseudomonadati</taxon>
        <taxon>Pseudomonadota</taxon>
        <taxon>Alphaproteobacteria</taxon>
        <taxon>Hyphomicrobiales</taxon>
        <taxon>Rhizobiaceae</taxon>
        <taxon>Hoeflea</taxon>
    </lineage>
</organism>
<dbReference type="SUPFAM" id="SSF47616">
    <property type="entry name" value="GST C-terminal domain-like"/>
    <property type="match status" value="1"/>
</dbReference>
<dbReference type="InterPro" id="IPR050983">
    <property type="entry name" value="GST_Omega/HSP26"/>
</dbReference>
<dbReference type="InterPro" id="IPR036282">
    <property type="entry name" value="Glutathione-S-Trfase_C_sf"/>
</dbReference>
<reference evidence="3 4" key="1">
    <citation type="submission" date="2015-12" db="EMBL/GenBank/DDBJ databases">
        <authorList>
            <person name="Shamseldin A."/>
            <person name="Moawad H."/>
            <person name="Abd El-Rahim W.M."/>
            <person name="Sadowsky M.J."/>
        </authorList>
    </citation>
    <scope>NUCLEOTIDE SEQUENCE [LARGE SCALE GENOMIC DNA]</scope>
    <source>
        <strain evidence="3 4">JC234</strain>
    </source>
</reference>
<feature type="domain" description="GST C-terminal" evidence="2">
    <location>
        <begin position="97"/>
        <end position="216"/>
    </location>
</feature>
<dbReference type="Pfam" id="PF00043">
    <property type="entry name" value="GST_C"/>
    <property type="match status" value="1"/>
</dbReference>
<dbReference type="OrthoDB" id="9797500at2"/>
<evidence type="ECO:0000313" key="4">
    <source>
        <dbReference type="Proteomes" id="UP000094795"/>
    </source>
</evidence>
<dbReference type="InterPro" id="IPR010987">
    <property type="entry name" value="Glutathione-S-Trfase_C-like"/>
</dbReference>
<keyword evidence="4" id="KW-1185">Reference proteome</keyword>
<dbReference type="CDD" id="cd00299">
    <property type="entry name" value="GST_C_family"/>
    <property type="match status" value="1"/>
</dbReference>
<dbReference type="STRING" id="1480615.AWJ14_00570"/>
<dbReference type="InterPro" id="IPR040079">
    <property type="entry name" value="Glutathione_S-Trfase"/>
</dbReference>
<protein>
    <recommendedName>
        <fullName evidence="5">Glutathione S-transferase</fullName>
    </recommendedName>
</protein>
<accession>A0A1C1YYW2</accession>
<dbReference type="AlphaFoldDB" id="A0A1C1YYW2"/>
<feature type="domain" description="GST N-terminal" evidence="1">
    <location>
        <begin position="11"/>
        <end position="92"/>
    </location>
</feature>